<evidence type="ECO:0000313" key="2">
    <source>
        <dbReference type="Proteomes" id="UP000250241"/>
    </source>
</evidence>
<evidence type="ECO:0008006" key="3">
    <source>
        <dbReference type="Google" id="ProtNLM"/>
    </source>
</evidence>
<dbReference type="Proteomes" id="UP000250241">
    <property type="component" value="Chromosome"/>
</dbReference>
<proteinExistence type="predicted"/>
<dbReference type="InterPro" id="IPR051706">
    <property type="entry name" value="Glycosyltransferase_domain"/>
</dbReference>
<accession>A0A2Z5QYF3</accession>
<dbReference type="GO" id="GO:0051999">
    <property type="term" value="P:mannosyl-inositol phosphorylceramide biosynthetic process"/>
    <property type="evidence" value="ECO:0007669"/>
    <property type="project" value="TreeGrafter"/>
</dbReference>
<dbReference type="EMBL" id="AP017895">
    <property type="protein sequence ID" value="BAV87383.1"/>
    <property type="molecule type" value="Genomic_DNA"/>
</dbReference>
<dbReference type="GO" id="GO:0000030">
    <property type="term" value="F:mannosyltransferase activity"/>
    <property type="evidence" value="ECO:0007669"/>
    <property type="project" value="TreeGrafter"/>
</dbReference>
<dbReference type="PANTHER" id="PTHR32385:SF15">
    <property type="entry name" value="INOSITOL PHOSPHOCERAMIDE MANNOSYLTRANSFERASE 1"/>
    <property type="match status" value="1"/>
</dbReference>
<gene>
    <name evidence="1" type="ORF">RA11412_1084</name>
</gene>
<dbReference type="SUPFAM" id="SSF53448">
    <property type="entry name" value="Nucleotide-diphospho-sugar transferases"/>
    <property type="match status" value="1"/>
</dbReference>
<name>A0A2Z5QYF3_9MICC</name>
<dbReference type="InterPro" id="IPR008441">
    <property type="entry name" value="AfumC-like_glycosyl_Trfase"/>
</dbReference>
<keyword evidence="2" id="KW-1185">Reference proteome</keyword>
<dbReference type="KEGG" id="raj:RA11412_1084"/>
<reference evidence="1 2" key="1">
    <citation type="submission" date="2016-10" db="EMBL/GenBank/DDBJ databases">
        <title>Genome sequence of Rothia aeria strain JCM11412.</title>
        <authorList>
            <person name="Nambu T."/>
        </authorList>
    </citation>
    <scope>NUCLEOTIDE SEQUENCE [LARGE SCALE GENOMIC DNA]</scope>
    <source>
        <strain evidence="1 2">JCM 11412</strain>
    </source>
</reference>
<dbReference type="AlphaFoldDB" id="A0A2Z5QYF3"/>
<dbReference type="GO" id="GO:0016020">
    <property type="term" value="C:membrane"/>
    <property type="evidence" value="ECO:0007669"/>
    <property type="project" value="GOC"/>
</dbReference>
<dbReference type="InterPro" id="IPR029044">
    <property type="entry name" value="Nucleotide-diphossugar_trans"/>
</dbReference>
<dbReference type="Gene3D" id="3.90.550.20">
    <property type="match status" value="1"/>
</dbReference>
<protein>
    <recommendedName>
        <fullName evidence="3">Capsular polysaccharide synthesis protein</fullName>
    </recommendedName>
</protein>
<sequence>MRELGQSCVNHFFFKKIKHYIWLNYVKDGAGVDKIRSWYSQKSPYSYDIEKYTHRIKNTAMPNSSTFMVNHLFYDSQLPEDNLQNAPNQIFIVWLGDNQITPARQKSIDLIRSVNSESKVILITSDNLADYVLPEHPLHPSYEKLSYIQRSDYLRAYLMHHHGGVYMDIKPMDKPWLPLLEELNATPDMWVIAPHEIGSWNSSSASGVLGKDQRNYYKSVVNMSAFGCKPYSRFTDEWIAEVNRRMDYFSSLLESYGDPQAFGYMPEYPIPWLELAGRITSPLSLKYIDRIKIVKDMQFGTYPGGYR</sequence>
<evidence type="ECO:0000313" key="1">
    <source>
        <dbReference type="EMBL" id="BAV87383.1"/>
    </source>
</evidence>
<organism evidence="1 2">
    <name type="scientific">Rothia aeria</name>
    <dbReference type="NCBI Taxonomy" id="172042"/>
    <lineage>
        <taxon>Bacteria</taxon>
        <taxon>Bacillati</taxon>
        <taxon>Actinomycetota</taxon>
        <taxon>Actinomycetes</taxon>
        <taxon>Micrococcales</taxon>
        <taxon>Micrococcaceae</taxon>
        <taxon>Rothia</taxon>
    </lineage>
</organism>
<dbReference type="PANTHER" id="PTHR32385">
    <property type="entry name" value="MANNOSYL PHOSPHORYLINOSITOL CERAMIDE SYNTHASE"/>
    <property type="match status" value="1"/>
</dbReference>
<dbReference type="Pfam" id="PF05704">
    <property type="entry name" value="Caps_synth"/>
    <property type="match status" value="1"/>
</dbReference>